<dbReference type="NCBIfam" id="NF003082">
    <property type="entry name" value="PRK04012.1-1"/>
    <property type="match status" value="1"/>
</dbReference>
<dbReference type="SMART" id="SM00652">
    <property type="entry name" value="eIF1a"/>
    <property type="match status" value="1"/>
</dbReference>
<dbReference type="InterPro" id="IPR001253">
    <property type="entry name" value="TIF_eIF-1A"/>
</dbReference>
<evidence type="ECO:0000313" key="5">
    <source>
        <dbReference type="EMBL" id="PSN85282.1"/>
    </source>
</evidence>
<comment type="caution">
    <text evidence="5">The sequence shown here is derived from an EMBL/GenBank/DDBJ whole genome shotgun (WGS) entry which is preliminary data.</text>
</comment>
<dbReference type="NCBIfam" id="NF003084">
    <property type="entry name" value="PRK04012.1-3"/>
    <property type="match status" value="1"/>
</dbReference>
<dbReference type="HAMAP" id="MF_00216">
    <property type="entry name" value="aIF_1A"/>
    <property type="match status" value="1"/>
</dbReference>
<dbReference type="PANTHER" id="PTHR21668">
    <property type="entry name" value="EIF-1A"/>
    <property type="match status" value="1"/>
</dbReference>
<dbReference type="PROSITE" id="PS50832">
    <property type="entry name" value="S1_IF1_TYPE"/>
    <property type="match status" value="1"/>
</dbReference>
<keyword evidence="2 3" id="KW-0648">Protein biosynthesis</keyword>
<dbReference type="AlphaFoldDB" id="A0A2R6AFX5"/>
<gene>
    <name evidence="2" type="primary">eif1a</name>
    <name evidence="5" type="ORF">B9Q03_12425</name>
</gene>
<comment type="similarity">
    <text evidence="2">Belongs to the eIF-1A family.</text>
</comment>
<name>A0A2R6AFX5_9ARCH</name>
<keyword evidence="2 3" id="KW-0396">Initiation factor</keyword>
<dbReference type="Gene3D" id="2.40.50.140">
    <property type="entry name" value="Nucleic acid-binding proteins"/>
    <property type="match status" value="1"/>
</dbReference>
<dbReference type="InterPro" id="IPR012340">
    <property type="entry name" value="NA-bd_OB-fold"/>
</dbReference>
<dbReference type="Proteomes" id="UP000240322">
    <property type="component" value="Unassembled WGS sequence"/>
</dbReference>
<dbReference type="CDD" id="cd05793">
    <property type="entry name" value="S1_IF1A"/>
    <property type="match status" value="1"/>
</dbReference>
<dbReference type="SUPFAM" id="SSF50249">
    <property type="entry name" value="Nucleic acid-binding proteins"/>
    <property type="match status" value="1"/>
</dbReference>
<evidence type="ECO:0000313" key="6">
    <source>
        <dbReference type="Proteomes" id="UP000240322"/>
    </source>
</evidence>
<feature type="domain" description="S1-like" evidence="4">
    <location>
        <begin position="8"/>
        <end position="83"/>
    </location>
</feature>
<organism evidence="5 6">
    <name type="scientific">Candidatus Marsarchaeota G2 archaeon OSP_D</name>
    <dbReference type="NCBI Taxonomy" id="1978157"/>
    <lineage>
        <taxon>Archaea</taxon>
        <taxon>Candidatus Marsarchaeota</taxon>
        <taxon>Candidatus Marsarchaeota group 2</taxon>
    </lineage>
</organism>
<dbReference type="GO" id="GO:0003723">
    <property type="term" value="F:RNA binding"/>
    <property type="evidence" value="ECO:0007669"/>
    <property type="project" value="InterPro"/>
</dbReference>
<comment type="function">
    <text evidence="1 2">Seems to be required for maximal rate of protein biosynthesis. Enhances ribosome dissociation into subunits and stabilizes the binding of the initiator Met-tRNA(I) to 40 S ribosomal subunits.</text>
</comment>
<evidence type="ECO:0000256" key="1">
    <source>
        <dbReference type="ARBA" id="ARBA00025502"/>
    </source>
</evidence>
<protein>
    <recommendedName>
        <fullName evidence="2">Translation initiation factor 1A</fullName>
        <shortName evidence="2">aIF-1A</shortName>
    </recommendedName>
</protein>
<sequence>MVEANTPSDKELRKPAEGELLGVIIQLVGYDRAKVRCSDYKVRVCRIPGRMKKKIWLRENDIVLVAPWDFQSDTRGDIVYKYEKDEVRKLKSLGIQLPE</sequence>
<accession>A0A2R6AFX5</accession>
<dbReference type="Pfam" id="PF01176">
    <property type="entry name" value="eIF-1a"/>
    <property type="match status" value="1"/>
</dbReference>
<reference evidence="5 6" key="1">
    <citation type="submission" date="2017-04" db="EMBL/GenBank/DDBJ databases">
        <title>Novel microbial lineages endemic to geothermal iron-oxide mats fill important gaps in the evolutionary history of Archaea.</title>
        <authorList>
            <person name="Jay Z.J."/>
            <person name="Beam J.P."/>
            <person name="Dlakic M."/>
            <person name="Rusch D.B."/>
            <person name="Kozubal M.A."/>
            <person name="Inskeep W.P."/>
        </authorList>
    </citation>
    <scope>NUCLEOTIDE SEQUENCE [LARGE SCALE GENOMIC DNA]</scope>
    <source>
        <strain evidence="5">OSP_D</strain>
    </source>
</reference>
<proteinExistence type="inferred from homology"/>
<dbReference type="InterPro" id="IPR006196">
    <property type="entry name" value="RNA-binding_domain_S1_IF1"/>
</dbReference>
<evidence type="ECO:0000256" key="3">
    <source>
        <dbReference type="PROSITE-ProRule" id="PRU00181"/>
    </source>
</evidence>
<dbReference type="GO" id="GO:0003743">
    <property type="term" value="F:translation initiation factor activity"/>
    <property type="evidence" value="ECO:0007669"/>
    <property type="project" value="UniProtKB-UniRule"/>
</dbReference>
<dbReference type="EMBL" id="NEXE01000246">
    <property type="protein sequence ID" value="PSN85282.1"/>
    <property type="molecule type" value="Genomic_DNA"/>
</dbReference>
<evidence type="ECO:0000259" key="4">
    <source>
        <dbReference type="PROSITE" id="PS50832"/>
    </source>
</evidence>
<evidence type="ECO:0000256" key="2">
    <source>
        <dbReference type="HAMAP-Rule" id="MF_00216"/>
    </source>
</evidence>